<dbReference type="OrthoDB" id="3009213at2759"/>
<reference evidence="2 3" key="1">
    <citation type="journal article" date="2016" name="Mol. Biol. Evol.">
        <title>Comparative Genomics of Early-Diverging Mushroom-Forming Fungi Provides Insights into the Origins of Lignocellulose Decay Capabilities.</title>
        <authorList>
            <person name="Nagy L.G."/>
            <person name="Riley R."/>
            <person name="Tritt A."/>
            <person name="Adam C."/>
            <person name="Daum C."/>
            <person name="Floudas D."/>
            <person name="Sun H."/>
            <person name="Yadav J.S."/>
            <person name="Pangilinan J."/>
            <person name="Larsson K.H."/>
            <person name="Matsuura K."/>
            <person name="Barry K."/>
            <person name="Labutti K."/>
            <person name="Kuo R."/>
            <person name="Ohm R.A."/>
            <person name="Bhattacharya S.S."/>
            <person name="Shirouzu T."/>
            <person name="Yoshinaga Y."/>
            <person name="Martin F.M."/>
            <person name="Grigoriev I.V."/>
            <person name="Hibbett D.S."/>
        </authorList>
    </citation>
    <scope>NUCLEOTIDE SEQUENCE [LARGE SCALE GENOMIC DNA]</scope>
    <source>
        <strain evidence="2 3">CBS 109695</strain>
    </source>
</reference>
<dbReference type="AlphaFoldDB" id="A0A166TU77"/>
<gene>
    <name evidence="2" type="ORF">FIBSPDRAFT_814393</name>
</gene>
<name>A0A166TU77_9AGAM</name>
<evidence type="ECO:0000256" key="1">
    <source>
        <dbReference type="SAM" id="MobiDB-lite"/>
    </source>
</evidence>
<protein>
    <submittedName>
        <fullName evidence="2">Uncharacterized protein</fullName>
    </submittedName>
</protein>
<dbReference type="Proteomes" id="UP000076532">
    <property type="component" value="Unassembled WGS sequence"/>
</dbReference>
<accession>A0A166TU77</accession>
<proteinExistence type="predicted"/>
<keyword evidence="3" id="KW-1185">Reference proteome</keyword>
<sequence length="112" mass="12629">MASTKNKLAFLPMPAPSSYAAGPRVPSGFTTRSDVGSARGGPSAEVVRACANKRGKEIEVDPEQYKDPDNEVNLMWNKRRREEPRSWFPTACSWETEARLNTKTLWTRDSRK</sequence>
<dbReference type="STRING" id="436010.A0A166TU77"/>
<feature type="region of interest" description="Disordered" evidence="1">
    <location>
        <begin position="1"/>
        <end position="25"/>
    </location>
</feature>
<evidence type="ECO:0000313" key="3">
    <source>
        <dbReference type="Proteomes" id="UP000076532"/>
    </source>
</evidence>
<organism evidence="2 3">
    <name type="scientific">Athelia psychrophila</name>
    <dbReference type="NCBI Taxonomy" id="1759441"/>
    <lineage>
        <taxon>Eukaryota</taxon>
        <taxon>Fungi</taxon>
        <taxon>Dikarya</taxon>
        <taxon>Basidiomycota</taxon>
        <taxon>Agaricomycotina</taxon>
        <taxon>Agaricomycetes</taxon>
        <taxon>Agaricomycetidae</taxon>
        <taxon>Atheliales</taxon>
        <taxon>Atheliaceae</taxon>
        <taxon>Athelia</taxon>
    </lineage>
</organism>
<evidence type="ECO:0000313" key="2">
    <source>
        <dbReference type="EMBL" id="KZP30992.1"/>
    </source>
</evidence>
<dbReference type="EMBL" id="KV417491">
    <property type="protein sequence ID" value="KZP30992.1"/>
    <property type="molecule type" value="Genomic_DNA"/>
</dbReference>